<dbReference type="Proteomes" id="UP000006889">
    <property type="component" value="Chromosome"/>
</dbReference>
<proteinExistence type="predicted"/>
<reference key="1">
    <citation type="submission" date="2010-09" db="EMBL/GenBank/DDBJ databases">
        <title>Complete sequence of Caldicellulosiruptor owensensis OL.</title>
        <authorList>
            <consortium name="US DOE Joint Genome Institute"/>
            <person name="Lucas S."/>
            <person name="Copeland A."/>
            <person name="Lapidus A."/>
            <person name="Cheng J.-F."/>
            <person name="Bruce D."/>
            <person name="Goodwin L."/>
            <person name="Pitluck S."/>
            <person name="Davenport K."/>
            <person name="Detter J.C."/>
            <person name="Han C."/>
            <person name="Tapia R."/>
            <person name="Land M."/>
            <person name="Hauser L."/>
            <person name="Chang Y.-J."/>
            <person name="Jeffries C."/>
            <person name="Kyrpides N."/>
            <person name="Ivanova N."/>
            <person name="Mikhailova N."/>
            <person name="Blumer-Schuette S.E."/>
            <person name="Kelly R.M."/>
            <person name="Woyke T."/>
        </authorList>
    </citation>
    <scope>NUCLEOTIDE SEQUENCE</scope>
    <source>
        <strain>OL</strain>
    </source>
</reference>
<dbReference type="HOGENOM" id="CLU_051474_3_0_9"/>
<dbReference type="GO" id="GO:0000270">
    <property type="term" value="P:peptidoglycan metabolic process"/>
    <property type="evidence" value="ECO:0007669"/>
    <property type="project" value="TreeGrafter"/>
</dbReference>
<dbReference type="InterPro" id="IPR014729">
    <property type="entry name" value="Rossmann-like_a/b/a_fold"/>
</dbReference>
<dbReference type="InterPro" id="IPR003848">
    <property type="entry name" value="DUF218"/>
</dbReference>
<keyword evidence="3" id="KW-1185">Reference proteome</keyword>
<sequence>MNIKENINKVTGSTLNEKVFENFTLQHGCSIFIFVITEASIIVFGISAKPKKSDCIIVLGCAVYGNFPSPFFRERLNKAFELYKKGYARYIIVCGAKGPGENIFEAEAGKRYLIGKGVLPEFVLKEDKSFSTYENLLHAKRIMNEKGFKSAIIVSNIFHLERACLIARKLKINASFSGVYVKQYLHEEYYGFVRESVAVWYEILKTLTSF</sequence>
<evidence type="ECO:0000313" key="3">
    <source>
        <dbReference type="Proteomes" id="UP000006889"/>
    </source>
</evidence>
<evidence type="ECO:0000259" key="1">
    <source>
        <dbReference type="Pfam" id="PF02698"/>
    </source>
</evidence>
<organism evidence="2 3">
    <name type="scientific">Caldicellulosiruptor owensensis (strain ATCC 700167 / DSM 13100 / OL)</name>
    <dbReference type="NCBI Taxonomy" id="632518"/>
    <lineage>
        <taxon>Bacteria</taxon>
        <taxon>Bacillati</taxon>
        <taxon>Bacillota</taxon>
        <taxon>Bacillota incertae sedis</taxon>
        <taxon>Caldicellulosiruptorales</taxon>
        <taxon>Caldicellulosiruptoraceae</taxon>
        <taxon>Caldicellulosiruptor</taxon>
    </lineage>
</organism>
<dbReference type="Pfam" id="PF02698">
    <property type="entry name" value="DUF218"/>
    <property type="match status" value="1"/>
</dbReference>
<dbReference type="Gene3D" id="3.40.50.620">
    <property type="entry name" value="HUPs"/>
    <property type="match status" value="1"/>
</dbReference>
<gene>
    <name evidence="2" type="ordered locus">Calow_1424</name>
</gene>
<accession>E4Q2V3</accession>
<dbReference type="PANTHER" id="PTHR30336:SF4">
    <property type="entry name" value="ENVELOPE BIOGENESIS FACTOR ELYC"/>
    <property type="match status" value="1"/>
</dbReference>
<dbReference type="GO" id="GO:0005886">
    <property type="term" value="C:plasma membrane"/>
    <property type="evidence" value="ECO:0007669"/>
    <property type="project" value="TreeGrafter"/>
</dbReference>
<dbReference type="KEGG" id="cow:Calow_1424"/>
<dbReference type="GO" id="GO:0043164">
    <property type="term" value="P:Gram-negative-bacterium-type cell wall biogenesis"/>
    <property type="evidence" value="ECO:0007669"/>
    <property type="project" value="TreeGrafter"/>
</dbReference>
<dbReference type="InterPro" id="IPR051599">
    <property type="entry name" value="Cell_Envelope_Assoc"/>
</dbReference>
<dbReference type="AlphaFoldDB" id="E4Q2V3"/>
<reference evidence="2 3" key="2">
    <citation type="journal article" date="2011" name="J. Bacteriol.">
        <title>Complete genome sequences for the anaerobic, extremely thermophilic plant biomass-degrading bacteria Caldicellulosiruptor hydrothermalis, Caldicellulosiruptor kristjanssonii, Caldicellulosiruptor kronotskyensis, Caldicellulosiruptor owensenis, and Caldicellulosiruptor lactoaceticus.</title>
        <authorList>
            <person name="Blumer-Schuette S.E."/>
            <person name="Ozdemir I."/>
            <person name="Mistry D."/>
            <person name="Lucas S."/>
            <person name="Lapidus A."/>
            <person name="Cheng J.F."/>
            <person name="Goodwin L.A."/>
            <person name="Pitluck S."/>
            <person name="Land M.L."/>
            <person name="Hauser L.J."/>
            <person name="Woyke T."/>
            <person name="Mikhailova N."/>
            <person name="Pati A."/>
            <person name="Kyrpides N.C."/>
            <person name="Ivanova N."/>
            <person name="Detter J.C."/>
            <person name="Walston-Davenport K."/>
            <person name="Han S."/>
            <person name="Adams M.W."/>
            <person name="Kelly R.M."/>
        </authorList>
    </citation>
    <scope>NUCLEOTIDE SEQUENCE [LARGE SCALE GENOMIC DNA]</scope>
    <source>
        <strain evidence="3">ATCC 700167 / DSM 13100 / OL</strain>
    </source>
</reference>
<dbReference type="STRING" id="632518.Calow_1424"/>
<name>E4Q2V3_CALOW</name>
<dbReference type="CDD" id="cd06259">
    <property type="entry name" value="YdcF-like"/>
    <property type="match status" value="1"/>
</dbReference>
<feature type="domain" description="DUF218" evidence="1">
    <location>
        <begin position="54"/>
        <end position="186"/>
    </location>
</feature>
<dbReference type="eggNOG" id="COG1434">
    <property type="taxonomic scope" value="Bacteria"/>
</dbReference>
<protein>
    <recommendedName>
        <fullName evidence="1">DUF218 domain-containing protein</fullName>
    </recommendedName>
</protein>
<evidence type="ECO:0000313" key="2">
    <source>
        <dbReference type="EMBL" id="ADQ04971.1"/>
    </source>
</evidence>
<dbReference type="EMBL" id="CP002216">
    <property type="protein sequence ID" value="ADQ04971.1"/>
    <property type="molecule type" value="Genomic_DNA"/>
</dbReference>
<dbReference type="PANTHER" id="PTHR30336">
    <property type="entry name" value="INNER MEMBRANE PROTEIN, PROBABLE PERMEASE"/>
    <property type="match status" value="1"/>
</dbReference>